<keyword evidence="3 5" id="KW-0697">Rotamase</keyword>
<evidence type="ECO:0000256" key="2">
    <source>
        <dbReference type="ARBA" id="ARBA00013194"/>
    </source>
</evidence>
<evidence type="ECO:0000313" key="8">
    <source>
        <dbReference type="Proteomes" id="UP001363151"/>
    </source>
</evidence>
<organism evidence="7 8">
    <name type="scientific">Aureococcus anophagefferens</name>
    <name type="common">Harmful bloom alga</name>
    <dbReference type="NCBI Taxonomy" id="44056"/>
    <lineage>
        <taxon>Eukaryota</taxon>
        <taxon>Sar</taxon>
        <taxon>Stramenopiles</taxon>
        <taxon>Ochrophyta</taxon>
        <taxon>Pelagophyceae</taxon>
        <taxon>Pelagomonadales</taxon>
        <taxon>Pelagomonadaceae</taxon>
        <taxon>Aureococcus</taxon>
    </lineage>
</organism>
<dbReference type="InterPro" id="IPR001179">
    <property type="entry name" value="PPIase_FKBP_dom"/>
</dbReference>
<comment type="catalytic activity">
    <reaction evidence="1 5">
        <text>[protein]-peptidylproline (omega=180) = [protein]-peptidylproline (omega=0)</text>
        <dbReference type="Rhea" id="RHEA:16237"/>
        <dbReference type="Rhea" id="RHEA-COMP:10747"/>
        <dbReference type="Rhea" id="RHEA-COMP:10748"/>
        <dbReference type="ChEBI" id="CHEBI:83833"/>
        <dbReference type="ChEBI" id="CHEBI:83834"/>
        <dbReference type="EC" id="5.2.1.8"/>
    </reaction>
</comment>
<name>A0ABR1FWI8_AURAN</name>
<evidence type="ECO:0000256" key="1">
    <source>
        <dbReference type="ARBA" id="ARBA00000971"/>
    </source>
</evidence>
<evidence type="ECO:0000256" key="4">
    <source>
        <dbReference type="ARBA" id="ARBA00023235"/>
    </source>
</evidence>
<dbReference type="Proteomes" id="UP001363151">
    <property type="component" value="Unassembled WGS sequence"/>
</dbReference>
<dbReference type="PANTHER" id="PTHR43811:SF19">
    <property type="entry name" value="39 KDA FK506-BINDING NUCLEAR PROTEIN"/>
    <property type="match status" value="1"/>
</dbReference>
<comment type="caution">
    <text evidence="7">The sequence shown here is derived from an EMBL/GenBank/DDBJ whole genome shotgun (WGS) entry which is preliminary data.</text>
</comment>
<proteinExistence type="predicted"/>
<evidence type="ECO:0000259" key="6">
    <source>
        <dbReference type="PROSITE" id="PS50059"/>
    </source>
</evidence>
<dbReference type="Gene3D" id="3.10.50.40">
    <property type="match status" value="1"/>
</dbReference>
<evidence type="ECO:0000256" key="5">
    <source>
        <dbReference type="PROSITE-ProRule" id="PRU00277"/>
    </source>
</evidence>
<keyword evidence="8" id="KW-1185">Reference proteome</keyword>
<dbReference type="PANTHER" id="PTHR43811">
    <property type="entry name" value="FKBP-TYPE PEPTIDYL-PROLYL CIS-TRANS ISOMERASE FKPA"/>
    <property type="match status" value="1"/>
</dbReference>
<dbReference type="EC" id="5.2.1.8" evidence="2 5"/>
<dbReference type="Pfam" id="PF00254">
    <property type="entry name" value="FKBP_C"/>
    <property type="match status" value="1"/>
</dbReference>
<evidence type="ECO:0000313" key="7">
    <source>
        <dbReference type="EMBL" id="KAK7240026.1"/>
    </source>
</evidence>
<dbReference type="GO" id="GO:0016853">
    <property type="term" value="F:isomerase activity"/>
    <property type="evidence" value="ECO:0007669"/>
    <property type="project" value="UniProtKB-KW"/>
</dbReference>
<gene>
    <name evidence="7" type="ORF">SO694_00119024</name>
</gene>
<evidence type="ECO:0000256" key="3">
    <source>
        <dbReference type="ARBA" id="ARBA00023110"/>
    </source>
</evidence>
<accession>A0ABR1FWI8</accession>
<feature type="domain" description="PPIase FKBP-type" evidence="6">
    <location>
        <begin position="218"/>
        <end position="310"/>
    </location>
</feature>
<dbReference type="EMBL" id="JBBJCI010000218">
    <property type="protein sequence ID" value="KAK7240026.1"/>
    <property type="molecule type" value="Genomic_DNA"/>
</dbReference>
<dbReference type="PROSITE" id="PS50059">
    <property type="entry name" value="FKBP_PPIASE"/>
    <property type="match status" value="1"/>
</dbReference>
<reference evidence="7 8" key="1">
    <citation type="submission" date="2024-03" db="EMBL/GenBank/DDBJ databases">
        <title>Aureococcus anophagefferens CCMP1851 and Kratosvirus quantuckense: Draft genome of a second virus-susceptible host strain in the model system.</title>
        <authorList>
            <person name="Chase E."/>
            <person name="Truchon A.R."/>
            <person name="Schepens W."/>
            <person name="Wilhelm S.W."/>
        </authorList>
    </citation>
    <scope>NUCLEOTIDE SEQUENCE [LARGE SCALE GENOMIC DNA]</scope>
    <source>
        <strain evidence="7 8">CCMP1851</strain>
    </source>
</reference>
<dbReference type="SUPFAM" id="SSF54534">
    <property type="entry name" value="FKBP-like"/>
    <property type="match status" value="1"/>
</dbReference>
<sequence length="310" mass="32930">MAAWESGTDWMSFLTCSASPEDGVSFLTCSFGAEESDRPGEFDSTVLDEDFDDEYGGRGSVPIERAKKRTILWHAVNCNDVIAVRVFLTAGAGASLSRRREDPKVDPISLAGAGQEDIAVVARREPPPGAAAAHRTGPRARRHLFEMMLAQALRLALAMLASASAMKPSSRRHFVSGVAASAAALPRLASAADGFTKTESGLQFKDLKEGDGAVPAPGQTVKVHYTGWLNDFDDLDGKFDSSYDRGKPLTLRSGPVGVIKGWDEALLTMKVGGTRRVVIPSEIGYGAKGAGGIIPGGATLYFEMKLLGLQ</sequence>
<protein>
    <recommendedName>
        <fullName evidence="2 5">peptidylprolyl isomerase</fullName>
        <ecNumber evidence="2 5">5.2.1.8</ecNumber>
    </recommendedName>
</protein>
<dbReference type="InterPro" id="IPR046357">
    <property type="entry name" value="PPIase_dom_sf"/>
</dbReference>
<keyword evidence="4 5" id="KW-0413">Isomerase</keyword>